<evidence type="ECO:0000313" key="4">
    <source>
        <dbReference type="EMBL" id="ORB10051.1"/>
    </source>
</evidence>
<evidence type="ECO:0000313" key="5">
    <source>
        <dbReference type="Proteomes" id="UP000192739"/>
    </source>
</evidence>
<proteinExistence type="inferred from homology"/>
<evidence type="ECO:0000256" key="1">
    <source>
        <dbReference type="ARBA" id="ARBA00010652"/>
    </source>
</evidence>
<dbReference type="Gene3D" id="1.20.1260.20">
    <property type="entry name" value="PPE superfamily"/>
    <property type="match status" value="1"/>
</dbReference>
<feature type="domain" description="PPE family C-terminal" evidence="3">
    <location>
        <begin position="302"/>
        <end position="379"/>
    </location>
</feature>
<feature type="domain" description="PPE" evidence="2">
    <location>
        <begin position="2"/>
        <end position="164"/>
    </location>
</feature>
<protein>
    <recommendedName>
        <fullName evidence="6">PPE family protein</fullName>
    </recommendedName>
</protein>
<dbReference type="Proteomes" id="UP000192739">
    <property type="component" value="Unassembled WGS sequence"/>
</dbReference>
<dbReference type="EMBL" id="MVHT01000005">
    <property type="protein sequence ID" value="ORB10051.1"/>
    <property type="molecule type" value="Genomic_DNA"/>
</dbReference>
<organism evidence="4 5">
    <name type="scientific">Mycobacterium intermedium</name>
    <dbReference type="NCBI Taxonomy" id="28445"/>
    <lineage>
        <taxon>Bacteria</taxon>
        <taxon>Bacillati</taxon>
        <taxon>Actinomycetota</taxon>
        <taxon>Actinomycetes</taxon>
        <taxon>Mycobacteriales</taxon>
        <taxon>Mycobacteriaceae</taxon>
        <taxon>Mycobacterium</taxon>
        <taxon>Mycobacterium simiae complex</taxon>
    </lineage>
</organism>
<reference evidence="4 5" key="1">
    <citation type="submission" date="2017-02" db="EMBL/GenBank/DDBJ databases">
        <title>The new phylogeny of genus Mycobacterium.</title>
        <authorList>
            <person name="Tortoli E."/>
            <person name="Trovato A."/>
            <person name="Cirillo D.M."/>
        </authorList>
    </citation>
    <scope>NUCLEOTIDE SEQUENCE [LARGE SCALE GENOMIC DNA]</scope>
    <source>
        <strain evidence="4 5">DSM 44049</strain>
    </source>
</reference>
<dbReference type="AlphaFoldDB" id="A0A1T3W8Y6"/>
<comment type="caution">
    <text evidence="4">The sequence shown here is derived from an EMBL/GenBank/DDBJ whole genome shotgun (WGS) entry which is preliminary data.</text>
</comment>
<accession>A0A1T3W8Y6</accession>
<dbReference type="PANTHER" id="PTHR46766:SF1">
    <property type="entry name" value="GLUTAMINE-RICH PROTEIN 2"/>
    <property type="match status" value="1"/>
</dbReference>
<dbReference type="InterPro" id="IPR022171">
    <property type="entry name" value="PPE_C"/>
</dbReference>
<dbReference type="InterPro" id="IPR000030">
    <property type="entry name" value="PPE_dom"/>
</dbReference>
<dbReference type="Pfam" id="PF00823">
    <property type="entry name" value="PPE"/>
    <property type="match status" value="1"/>
</dbReference>
<name>A0A1T3W8Y6_MYCIE</name>
<evidence type="ECO:0000259" key="3">
    <source>
        <dbReference type="Pfam" id="PF12484"/>
    </source>
</evidence>
<dbReference type="RefSeq" id="WP_079219724.1">
    <property type="nucleotide sequence ID" value="NZ_CBCRZH010000016.1"/>
</dbReference>
<dbReference type="SUPFAM" id="SSF140459">
    <property type="entry name" value="PE/PPE dimer-like"/>
    <property type="match status" value="1"/>
</dbReference>
<dbReference type="GO" id="GO:0052572">
    <property type="term" value="P:response to host immune response"/>
    <property type="evidence" value="ECO:0007669"/>
    <property type="project" value="TreeGrafter"/>
</dbReference>
<dbReference type="PANTHER" id="PTHR46766">
    <property type="entry name" value="GLUTAMINE-RICH PROTEIN 2"/>
    <property type="match status" value="1"/>
</dbReference>
<evidence type="ECO:0000259" key="2">
    <source>
        <dbReference type="Pfam" id="PF00823"/>
    </source>
</evidence>
<comment type="similarity">
    <text evidence="1">Belongs to the mycobacterial PPE family.</text>
</comment>
<keyword evidence="5" id="KW-1185">Reference proteome</keyword>
<evidence type="ECO:0008006" key="6">
    <source>
        <dbReference type="Google" id="ProtNLM"/>
    </source>
</evidence>
<dbReference type="Pfam" id="PF12484">
    <property type="entry name" value="PPE-SVP"/>
    <property type="match status" value="1"/>
</dbReference>
<dbReference type="OrthoDB" id="4752888at2"/>
<sequence>MDFGALPPEVNSECMYAGVGAAPMLAAAAGWNGIAAELANTASSFEAIVTRLTSDQWMGPASLSVAAAAQPFLAWLNCTAESAGRAATQAMASASAFEAAFARTVPPAAVAGNRALLAELVAGNVLGQNVSAIAATEAHYSEMWAQDAMAMYEYAATCALAGKLEPLTSPSDANDPAGIANQAAAVGQAAASGGARQADLANLVTKGPEALMALASPAASTLGESEWVTFYHEIDEVAELGLFHYGTHGLGGVADYTTDIITNAVVLGAGNKTQSISSAAISGGSAAGSGLKTAIANSPPLAAALGDAAAVGSLSVPKTWSLAAPALAAGTDVHFASWSAPEEDELVEAVTPTLRIVAGADDERIILPRYGVKPVVMPKRGF</sequence>
<gene>
    <name evidence="4" type="ORF">BST27_03080</name>
</gene>
<dbReference type="InterPro" id="IPR038332">
    <property type="entry name" value="PPE_sf"/>
</dbReference>